<feature type="domain" description="N-acetyltransferase" evidence="3">
    <location>
        <begin position="1"/>
        <end position="143"/>
    </location>
</feature>
<dbReference type="Pfam" id="PF13673">
    <property type="entry name" value="Acetyltransf_10"/>
    <property type="match status" value="1"/>
</dbReference>
<gene>
    <name evidence="4" type="ORF">QE207_09350</name>
</gene>
<dbReference type="PROSITE" id="PS51186">
    <property type="entry name" value="GNAT"/>
    <property type="match status" value="1"/>
</dbReference>
<evidence type="ECO:0000313" key="5">
    <source>
        <dbReference type="Proteomes" id="UP001177597"/>
    </source>
</evidence>
<reference evidence="4" key="1">
    <citation type="submission" date="2023-04" db="EMBL/GenBank/DDBJ databases">
        <title>Genome dynamics across the evolutionary transition to endosymbiosis.</title>
        <authorList>
            <person name="Siozios S."/>
            <person name="Nadal-Jimenez P."/>
            <person name="Azagi T."/>
            <person name="Sprong H."/>
            <person name="Frost C.L."/>
            <person name="Parratt S.R."/>
            <person name="Taylor G."/>
            <person name="Brettell L."/>
            <person name="Lew K.C."/>
            <person name="Croft L."/>
            <person name="King K.C."/>
            <person name="Brockhurst M.A."/>
            <person name="Hypsa V."/>
            <person name="Novakova E."/>
            <person name="Darby A.C."/>
            <person name="Hurst G.D.D."/>
        </authorList>
    </citation>
    <scope>NUCLEOTIDE SEQUENCE</scope>
    <source>
        <strain evidence="4">AIh</strain>
    </source>
</reference>
<evidence type="ECO:0000256" key="1">
    <source>
        <dbReference type="ARBA" id="ARBA00022679"/>
    </source>
</evidence>
<dbReference type="PANTHER" id="PTHR43800:SF1">
    <property type="entry name" value="PEPTIDYL-LYSINE N-ACETYLTRANSFERASE YJAB"/>
    <property type="match status" value="1"/>
</dbReference>
<dbReference type="GO" id="GO:0016747">
    <property type="term" value="F:acyltransferase activity, transferring groups other than amino-acyl groups"/>
    <property type="evidence" value="ECO:0007669"/>
    <property type="project" value="InterPro"/>
</dbReference>
<dbReference type="EMBL" id="CP123498">
    <property type="protein sequence ID" value="WGL96710.1"/>
    <property type="molecule type" value="Genomic_DNA"/>
</dbReference>
<dbReference type="InterPro" id="IPR000182">
    <property type="entry name" value="GNAT_dom"/>
</dbReference>
<dbReference type="Gene3D" id="3.40.630.30">
    <property type="match status" value="1"/>
</dbReference>
<evidence type="ECO:0000313" key="4">
    <source>
        <dbReference type="EMBL" id="WGL96710.1"/>
    </source>
</evidence>
<proteinExistence type="predicted"/>
<dbReference type="InterPro" id="IPR016181">
    <property type="entry name" value="Acyl_CoA_acyltransferase"/>
</dbReference>
<keyword evidence="1" id="KW-0808">Transferase</keyword>
<dbReference type="NCBIfam" id="NF007807">
    <property type="entry name" value="PRK10514.1"/>
    <property type="match status" value="1"/>
</dbReference>
<dbReference type="SUPFAM" id="SSF55729">
    <property type="entry name" value="Acyl-CoA N-acyltransferases (Nat)"/>
    <property type="match status" value="1"/>
</dbReference>
<organism evidence="4 5">
    <name type="scientific">Arsenophonus nasoniae</name>
    <name type="common">son-killer infecting Nasonia vitripennis</name>
    <dbReference type="NCBI Taxonomy" id="638"/>
    <lineage>
        <taxon>Bacteria</taxon>
        <taxon>Pseudomonadati</taxon>
        <taxon>Pseudomonadota</taxon>
        <taxon>Gammaproteobacteria</taxon>
        <taxon>Enterobacterales</taxon>
        <taxon>Morganellaceae</taxon>
        <taxon>Arsenophonus</taxon>
    </lineage>
</organism>
<dbReference type="RefSeq" id="WP_280630137.1">
    <property type="nucleotide sequence ID" value="NZ_CP123498.1"/>
</dbReference>
<evidence type="ECO:0000259" key="3">
    <source>
        <dbReference type="PROSITE" id="PS51186"/>
    </source>
</evidence>
<accession>A0AA95GG83</accession>
<keyword evidence="2" id="KW-0012">Acyltransferase</keyword>
<dbReference type="Proteomes" id="UP001177597">
    <property type="component" value="Chromosome"/>
</dbReference>
<dbReference type="PANTHER" id="PTHR43800">
    <property type="entry name" value="PEPTIDYL-LYSINE N-ACETYLTRANSFERASE YJAB"/>
    <property type="match status" value="1"/>
</dbReference>
<protein>
    <submittedName>
        <fullName evidence="4">Acetyltransferase</fullName>
    </submittedName>
</protein>
<sequence>MHIKRATTNDFAQLILIWENSVRATHDFLPEKMIATLRPLILNNYLPNLQVYMSVDEQNSITGFMAIEQNRLEMLFIAPTLRRKGIGKALLQYAVTHFAVNEVDVNEQNKQAIDFYQQQGFKVYDRSELDGEGNPFPLLHLRLGDSNIGNLENRVSAAN</sequence>
<dbReference type="AlphaFoldDB" id="A0AA95GG83"/>
<name>A0AA95GG83_9GAMM</name>
<evidence type="ECO:0000256" key="2">
    <source>
        <dbReference type="ARBA" id="ARBA00023315"/>
    </source>
</evidence>
<dbReference type="CDD" id="cd04301">
    <property type="entry name" value="NAT_SF"/>
    <property type="match status" value="1"/>
</dbReference>